<dbReference type="Proteomes" id="UP000694844">
    <property type="component" value="Chromosome 3"/>
</dbReference>
<evidence type="ECO:0000256" key="1">
    <source>
        <dbReference type="ARBA" id="ARBA00004604"/>
    </source>
</evidence>
<comment type="similarity">
    <text evidence="2">Belongs to the SLX9 family.</text>
</comment>
<feature type="region of interest" description="Disordered" evidence="4">
    <location>
        <begin position="144"/>
        <end position="171"/>
    </location>
</feature>
<dbReference type="OrthoDB" id="18703at2759"/>
<dbReference type="GeneID" id="111126001"/>
<gene>
    <name evidence="6" type="primary">LOC111126001</name>
</gene>
<dbReference type="RefSeq" id="XP_022326059.1">
    <property type="nucleotide sequence ID" value="XM_022470351.1"/>
</dbReference>
<evidence type="ECO:0000256" key="2">
    <source>
        <dbReference type="ARBA" id="ARBA00011022"/>
    </source>
</evidence>
<feature type="compositionally biased region" description="Basic residues" evidence="4">
    <location>
        <begin position="1"/>
        <end position="11"/>
    </location>
</feature>
<keyword evidence="5" id="KW-1185">Reference proteome</keyword>
<organism evidence="5 6">
    <name type="scientific">Crassostrea virginica</name>
    <name type="common">Eastern oyster</name>
    <dbReference type="NCBI Taxonomy" id="6565"/>
    <lineage>
        <taxon>Eukaryota</taxon>
        <taxon>Metazoa</taxon>
        <taxon>Spiralia</taxon>
        <taxon>Lophotrochozoa</taxon>
        <taxon>Mollusca</taxon>
        <taxon>Bivalvia</taxon>
        <taxon>Autobranchia</taxon>
        <taxon>Pteriomorphia</taxon>
        <taxon>Ostreida</taxon>
        <taxon>Ostreoidea</taxon>
        <taxon>Ostreidae</taxon>
        <taxon>Crassostrea</taxon>
    </lineage>
</organism>
<evidence type="ECO:0000256" key="3">
    <source>
        <dbReference type="ARBA" id="ARBA00023242"/>
    </source>
</evidence>
<dbReference type="GO" id="GO:0030686">
    <property type="term" value="C:90S preribosome"/>
    <property type="evidence" value="ECO:0007669"/>
    <property type="project" value="InterPro"/>
</dbReference>
<dbReference type="Pfam" id="PF15341">
    <property type="entry name" value="SLX9"/>
    <property type="match status" value="1"/>
</dbReference>
<feature type="compositionally biased region" description="Basic and acidic residues" evidence="4">
    <location>
        <begin position="151"/>
        <end position="161"/>
    </location>
</feature>
<reference evidence="6" key="1">
    <citation type="submission" date="2025-08" db="UniProtKB">
        <authorList>
            <consortium name="RefSeq"/>
        </authorList>
    </citation>
    <scope>IDENTIFICATION</scope>
    <source>
        <tissue evidence="6">Whole sample</tissue>
    </source>
</reference>
<feature type="region of interest" description="Disordered" evidence="4">
    <location>
        <begin position="1"/>
        <end position="33"/>
    </location>
</feature>
<sequence>MGKQKRSRQKYHNAAVKPQNSKSKGGEDEAAMEGLETASISGKSALASNVFKNLKIDKEDLVQKLPNDWDTKSAITSTSLKGLHLKKKDRKKLRHELLVQKLDAVEAARKAAKDKKRKQETPVVGDIGLLGEALPTLDMLLKSDQHKKKECNKEKARSIPKEKRRQKQMMKDIELFGQVYNHPSYTSNPRGTIHEHLQNKLKQENDMDL</sequence>
<dbReference type="PANTHER" id="PTHR31109:SF2">
    <property type="entry name" value="RIBOSOME BIOGENESIS PROTEIN SLX9 HOMOLOG"/>
    <property type="match status" value="1"/>
</dbReference>
<evidence type="ECO:0000313" key="6">
    <source>
        <dbReference type="RefSeq" id="XP_022326059.1"/>
    </source>
</evidence>
<evidence type="ECO:0000313" key="5">
    <source>
        <dbReference type="Proteomes" id="UP000694844"/>
    </source>
</evidence>
<dbReference type="PANTHER" id="PTHR31109">
    <property type="entry name" value="PROTEIN FAM207A"/>
    <property type="match status" value="1"/>
</dbReference>
<dbReference type="InterPro" id="IPR028160">
    <property type="entry name" value="Slx9-like"/>
</dbReference>
<name>A0A8B8DET0_CRAVI</name>
<comment type="subcellular location">
    <subcellularLocation>
        <location evidence="1">Nucleus</location>
        <location evidence="1">Nucleolus</location>
    </subcellularLocation>
</comment>
<dbReference type="KEGG" id="cvn:111126001"/>
<dbReference type="AlphaFoldDB" id="A0A8B8DET0"/>
<dbReference type="GO" id="GO:0005730">
    <property type="term" value="C:nucleolus"/>
    <property type="evidence" value="ECO:0007669"/>
    <property type="project" value="UniProtKB-SubCell"/>
</dbReference>
<dbReference type="GO" id="GO:0030688">
    <property type="term" value="C:preribosome, small subunit precursor"/>
    <property type="evidence" value="ECO:0007669"/>
    <property type="project" value="InterPro"/>
</dbReference>
<dbReference type="GO" id="GO:0000462">
    <property type="term" value="P:maturation of SSU-rRNA from tricistronic rRNA transcript (SSU-rRNA, 5.8S rRNA, LSU-rRNA)"/>
    <property type="evidence" value="ECO:0007669"/>
    <property type="project" value="InterPro"/>
</dbReference>
<protein>
    <submittedName>
        <fullName evidence="6">Ribosome biogenesis protein slx9-like</fullName>
    </submittedName>
</protein>
<keyword evidence="3" id="KW-0539">Nucleus</keyword>
<evidence type="ECO:0000256" key="4">
    <source>
        <dbReference type="SAM" id="MobiDB-lite"/>
    </source>
</evidence>
<proteinExistence type="inferred from homology"/>
<accession>A0A8B8DET0</accession>